<dbReference type="OrthoDB" id="4769808at2759"/>
<sequence length="145" mass="16452">MDSPPATPTTADEMSITEHINKLLALLNLTENIHVPVTDSGCSLECYKNLMELPVASTVRHSPYCNCRHPDTTLTREYIRKRYRDAVGQGCFEPYGLRILQEIVHELCEELDPEGGILEDVPDPRDVGERLDDDEMEGYDEMEVD</sequence>
<dbReference type="EMBL" id="SKBN01000247">
    <property type="protein sequence ID" value="TGJ80016.1"/>
    <property type="molecule type" value="Genomic_DNA"/>
</dbReference>
<gene>
    <name evidence="2" type="ORF">E0Z10_g8742</name>
</gene>
<comment type="caution">
    <text evidence="2">The sequence shown here is derived from an EMBL/GenBank/DDBJ whole genome shotgun (WGS) entry which is preliminary data.</text>
</comment>
<evidence type="ECO:0000313" key="3">
    <source>
        <dbReference type="Proteomes" id="UP000297716"/>
    </source>
</evidence>
<organism evidence="2 3">
    <name type="scientific">Xylaria hypoxylon</name>
    <dbReference type="NCBI Taxonomy" id="37992"/>
    <lineage>
        <taxon>Eukaryota</taxon>
        <taxon>Fungi</taxon>
        <taxon>Dikarya</taxon>
        <taxon>Ascomycota</taxon>
        <taxon>Pezizomycotina</taxon>
        <taxon>Sordariomycetes</taxon>
        <taxon>Xylariomycetidae</taxon>
        <taxon>Xylariales</taxon>
        <taxon>Xylariaceae</taxon>
        <taxon>Xylaria</taxon>
    </lineage>
</organism>
<feature type="compositionally biased region" description="Acidic residues" evidence="1">
    <location>
        <begin position="131"/>
        <end position="145"/>
    </location>
</feature>
<proteinExistence type="predicted"/>
<dbReference type="AlphaFoldDB" id="A0A4Z0YR36"/>
<reference evidence="2 3" key="1">
    <citation type="submission" date="2019-03" db="EMBL/GenBank/DDBJ databases">
        <title>Draft genome sequence of Xylaria hypoxylon DSM 108379, a ubiquitous saprotrophic-parasitic fungi on hardwood.</title>
        <authorList>
            <person name="Buettner E."/>
            <person name="Leonhardt S."/>
            <person name="Gebauer A.M."/>
            <person name="Liers C."/>
            <person name="Hofrichter M."/>
            <person name="Kellner H."/>
        </authorList>
    </citation>
    <scope>NUCLEOTIDE SEQUENCE [LARGE SCALE GENOMIC DNA]</scope>
    <source>
        <strain evidence="2 3">DSM 108379</strain>
    </source>
</reference>
<name>A0A4Z0YR36_9PEZI</name>
<dbReference type="Proteomes" id="UP000297716">
    <property type="component" value="Unassembled WGS sequence"/>
</dbReference>
<evidence type="ECO:0000256" key="1">
    <source>
        <dbReference type="SAM" id="MobiDB-lite"/>
    </source>
</evidence>
<keyword evidence="3" id="KW-1185">Reference proteome</keyword>
<accession>A0A4Z0YR36</accession>
<evidence type="ECO:0000313" key="2">
    <source>
        <dbReference type="EMBL" id="TGJ80016.1"/>
    </source>
</evidence>
<protein>
    <submittedName>
        <fullName evidence="2">Uncharacterized protein</fullName>
    </submittedName>
</protein>
<feature type="region of interest" description="Disordered" evidence="1">
    <location>
        <begin position="114"/>
        <end position="145"/>
    </location>
</feature>